<dbReference type="PROSITE" id="PS00502">
    <property type="entry name" value="POLYGALACTURONASE"/>
    <property type="match status" value="1"/>
</dbReference>
<name>A0A5C7HEV0_9ROSI</name>
<evidence type="ECO:0000313" key="10">
    <source>
        <dbReference type="EMBL" id="TXG55487.1"/>
    </source>
</evidence>
<dbReference type="Proteomes" id="UP000323000">
    <property type="component" value="Chromosome 9"/>
</dbReference>
<evidence type="ECO:0000256" key="1">
    <source>
        <dbReference type="ARBA" id="ARBA00004191"/>
    </source>
</evidence>
<gene>
    <name evidence="10" type="ORF">EZV62_020743</name>
</gene>
<dbReference type="InterPro" id="IPR006626">
    <property type="entry name" value="PbH1"/>
</dbReference>
<sequence length="316" mass="34120">MMLFVSTAQARPIVFDVRKYGITADDATDISKALLDAFRDTVCISYSEQSFGSEREIHVEASDLTGSLLGGAVFDGQGPKAWGTCGKSTYCKNFQSNIVSKDSKQFHVNVLSCNNFTFSRFTISAPEHSLNTDGIHIARSTRVNVLDSKIATGDDCVSLGNGNNQITIKRVTCGPGHGISVGSLGKNQNEDPVVGVTIRNCTISQTSNGVRIKTWPASYPAILVSKVTIKNIRGTYASPVAVKLSHSSGVPCTDVEIADIDITYTGKEATNKAVSQCSNVHPDFQKDRTCQPAASPLYNLYLNPFRKASVMYPSQF</sequence>
<dbReference type="SMART" id="SM00710">
    <property type="entry name" value="PbH1"/>
    <property type="match status" value="3"/>
</dbReference>
<dbReference type="Pfam" id="PF00295">
    <property type="entry name" value="Glyco_hydro_28"/>
    <property type="match status" value="2"/>
</dbReference>
<dbReference type="InterPro" id="IPR011050">
    <property type="entry name" value="Pectin_lyase_fold/virulence"/>
</dbReference>
<dbReference type="InterPro" id="IPR000743">
    <property type="entry name" value="Glyco_hydro_28"/>
</dbReference>
<accession>A0A5C7HEV0</accession>
<evidence type="ECO:0000256" key="7">
    <source>
        <dbReference type="ARBA" id="ARBA00023316"/>
    </source>
</evidence>
<keyword evidence="6 9" id="KW-0326">Glycosidase</keyword>
<evidence type="ECO:0000256" key="6">
    <source>
        <dbReference type="ARBA" id="ARBA00023295"/>
    </source>
</evidence>
<dbReference type="AlphaFoldDB" id="A0A5C7HEV0"/>
<keyword evidence="3" id="KW-0134">Cell wall</keyword>
<dbReference type="GO" id="GO:0005975">
    <property type="term" value="P:carbohydrate metabolic process"/>
    <property type="evidence" value="ECO:0007669"/>
    <property type="project" value="InterPro"/>
</dbReference>
<comment type="subcellular location">
    <subcellularLocation>
        <location evidence="1">Secreted</location>
        <location evidence="1">Cell wall</location>
    </subcellularLocation>
</comment>
<dbReference type="EMBL" id="VAHF01000009">
    <property type="protein sequence ID" value="TXG55487.1"/>
    <property type="molecule type" value="Genomic_DNA"/>
</dbReference>
<evidence type="ECO:0000256" key="2">
    <source>
        <dbReference type="ARBA" id="ARBA00008834"/>
    </source>
</evidence>
<evidence type="ECO:0000313" key="11">
    <source>
        <dbReference type="Proteomes" id="UP000323000"/>
    </source>
</evidence>
<evidence type="ECO:0000256" key="9">
    <source>
        <dbReference type="RuleBase" id="RU361169"/>
    </source>
</evidence>
<evidence type="ECO:0000256" key="8">
    <source>
        <dbReference type="PROSITE-ProRule" id="PRU10052"/>
    </source>
</evidence>
<comment type="similarity">
    <text evidence="2 9">Belongs to the glycosyl hydrolase 28 family.</text>
</comment>
<keyword evidence="4" id="KW-0964">Secreted</keyword>
<keyword evidence="5 9" id="KW-0378">Hydrolase</keyword>
<keyword evidence="11" id="KW-1185">Reference proteome</keyword>
<evidence type="ECO:0000256" key="4">
    <source>
        <dbReference type="ARBA" id="ARBA00022525"/>
    </source>
</evidence>
<proteinExistence type="inferred from homology"/>
<feature type="active site" evidence="8">
    <location>
        <position position="177"/>
    </location>
</feature>
<dbReference type="GO" id="GO:0004650">
    <property type="term" value="F:polygalacturonase activity"/>
    <property type="evidence" value="ECO:0007669"/>
    <property type="project" value="InterPro"/>
</dbReference>
<dbReference type="GO" id="GO:0071555">
    <property type="term" value="P:cell wall organization"/>
    <property type="evidence" value="ECO:0007669"/>
    <property type="project" value="UniProtKB-KW"/>
</dbReference>
<keyword evidence="7" id="KW-0961">Cell wall biogenesis/degradation</keyword>
<dbReference type="Gene3D" id="2.160.20.10">
    <property type="entry name" value="Single-stranded right-handed beta-helix, Pectin lyase-like"/>
    <property type="match status" value="2"/>
</dbReference>
<evidence type="ECO:0000256" key="3">
    <source>
        <dbReference type="ARBA" id="ARBA00022512"/>
    </source>
</evidence>
<organism evidence="10 11">
    <name type="scientific">Acer yangbiense</name>
    <dbReference type="NCBI Taxonomy" id="1000413"/>
    <lineage>
        <taxon>Eukaryota</taxon>
        <taxon>Viridiplantae</taxon>
        <taxon>Streptophyta</taxon>
        <taxon>Embryophyta</taxon>
        <taxon>Tracheophyta</taxon>
        <taxon>Spermatophyta</taxon>
        <taxon>Magnoliopsida</taxon>
        <taxon>eudicotyledons</taxon>
        <taxon>Gunneridae</taxon>
        <taxon>Pentapetalae</taxon>
        <taxon>rosids</taxon>
        <taxon>malvids</taxon>
        <taxon>Sapindales</taxon>
        <taxon>Sapindaceae</taxon>
        <taxon>Hippocastanoideae</taxon>
        <taxon>Acereae</taxon>
        <taxon>Acer</taxon>
    </lineage>
</organism>
<protein>
    <recommendedName>
        <fullName evidence="12">Pectate lyase superfamily protein domain-containing protein</fullName>
    </recommendedName>
</protein>
<dbReference type="SUPFAM" id="SSF51126">
    <property type="entry name" value="Pectin lyase-like"/>
    <property type="match status" value="1"/>
</dbReference>
<reference evidence="11" key="1">
    <citation type="journal article" date="2019" name="Gigascience">
        <title>De novo genome assembly of the endangered Acer yangbiense, a plant species with extremely small populations endemic to Yunnan Province, China.</title>
        <authorList>
            <person name="Yang J."/>
            <person name="Wariss H.M."/>
            <person name="Tao L."/>
            <person name="Zhang R."/>
            <person name="Yun Q."/>
            <person name="Hollingsworth P."/>
            <person name="Dao Z."/>
            <person name="Luo G."/>
            <person name="Guo H."/>
            <person name="Ma Y."/>
            <person name="Sun W."/>
        </authorList>
    </citation>
    <scope>NUCLEOTIDE SEQUENCE [LARGE SCALE GENOMIC DNA]</scope>
    <source>
        <strain evidence="11">cv. Malutang</strain>
    </source>
</reference>
<evidence type="ECO:0008006" key="12">
    <source>
        <dbReference type="Google" id="ProtNLM"/>
    </source>
</evidence>
<dbReference type="InterPro" id="IPR012334">
    <property type="entry name" value="Pectin_lyas_fold"/>
</dbReference>
<dbReference type="OrthoDB" id="187139at2759"/>
<dbReference type="PANTHER" id="PTHR31375">
    <property type="match status" value="1"/>
</dbReference>
<comment type="caution">
    <text evidence="10">The sequence shown here is derived from an EMBL/GenBank/DDBJ whole genome shotgun (WGS) entry which is preliminary data.</text>
</comment>
<evidence type="ECO:0000256" key="5">
    <source>
        <dbReference type="ARBA" id="ARBA00022801"/>
    </source>
</evidence>